<keyword evidence="2" id="KW-0378">Hydrolase</keyword>
<name>A0ABT2SK59_9FIRM</name>
<reference evidence="5 6" key="1">
    <citation type="journal article" date="2021" name="ISME Commun">
        <title>Automated analysis of genomic sequences facilitates high-throughput and comprehensive description of bacteria.</title>
        <authorList>
            <person name="Hitch T.C.A."/>
        </authorList>
    </citation>
    <scope>NUCLEOTIDE SEQUENCE [LARGE SCALE GENOMIC DNA]</scope>
    <source>
        <strain evidence="5 6">Sanger_29</strain>
    </source>
</reference>
<keyword evidence="6" id="KW-1185">Reference proteome</keyword>
<dbReference type="InterPro" id="IPR001478">
    <property type="entry name" value="PDZ"/>
</dbReference>
<dbReference type="InterPro" id="IPR036034">
    <property type="entry name" value="PDZ_sf"/>
</dbReference>
<organism evidence="5 6">
    <name type="scientific">Muricoprocola aceti</name>
    <dbReference type="NCBI Taxonomy" id="2981772"/>
    <lineage>
        <taxon>Bacteria</taxon>
        <taxon>Bacillati</taxon>
        <taxon>Bacillota</taxon>
        <taxon>Clostridia</taxon>
        <taxon>Lachnospirales</taxon>
        <taxon>Lachnospiraceae</taxon>
        <taxon>Muricoprocola</taxon>
    </lineage>
</organism>
<dbReference type="SMART" id="SM00228">
    <property type="entry name" value="PDZ"/>
    <property type="match status" value="1"/>
</dbReference>
<sequence>MMNKAKKLGIALAVITITGTAGTVIGVNTYNERMAGVQAEESTETETEASTDSGITLGADTSTEADATSTDTSYLPNVKAIAQNAMPSIVAITNQSKETIQFWGQEYEQDSESTGSGIIVGKSNTELLIATNNHVVQNADQLTVLFSADTENEEDKMVTAQVKGTDSSLDLAVVAVKLEDIPQDVMDQIKVIEIGDSDQVNVGDWSIAIGNALGYGQSVTFGIVSALNREVTLSTDNGEITQNMIQTDAAINFGNSGGALLDENGRLIGINSAKASSTGVEGMGYAIPINTAKSVIEDLMNQTTRTKADADKAGALGVRVTNVSEEARQMYNIPAGAYVYEVTDGSAAAEAGIKQGDIITKLDKTTVSSMSELLDRIQYYEAGETVDVTVKRAGDNGYQEQVISVTLQAKENTDSSSDSSSDEESTEEYQDDQSDNGDWMQSPDQSETQPGRKATGFGYFF</sequence>
<evidence type="ECO:0000256" key="3">
    <source>
        <dbReference type="SAM" id="MobiDB-lite"/>
    </source>
</evidence>
<evidence type="ECO:0000259" key="4">
    <source>
        <dbReference type="PROSITE" id="PS50106"/>
    </source>
</evidence>
<evidence type="ECO:0000256" key="2">
    <source>
        <dbReference type="ARBA" id="ARBA00022801"/>
    </source>
</evidence>
<gene>
    <name evidence="5" type="ORF">OCV47_03630</name>
</gene>
<dbReference type="Gene3D" id="2.30.42.10">
    <property type="match status" value="1"/>
</dbReference>
<feature type="region of interest" description="Disordered" evidence="3">
    <location>
        <begin position="408"/>
        <end position="461"/>
    </location>
</feature>
<accession>A0ABT2SK59</accession>
<dbReference type="SUPFAM" id="SSF50494">
    <property type="entry name" value="Trypsin-like serine proteases"/>
    <property type="match status" value="1"/>
</dbReference>
<feature type="region of interest" description="Disordered" evidence="3">
    <location>
        <begin position="36"/>
        <end position="71"/>
    </location>
</feature>
<evidence type="ECO:0000313" key="5">
    <source>
        <dbReference type="EMBL" id="MCU6724458.1"/>
    </source>
</evidence>
<feature type="compositionally biased region" description="Low complexity" evidence="3">
    <location>
        <begin position="59"/>
        <end position="71"/>
    </location>
</feature>
<dbReference type="SUPFAM" id="SSF50156">
    <property type="entry name" value="PDZ domain-like"/>
    <property type="match status" value="1"/>
</dbReference>
<dbReference type="EMBL" id="JAOQKE010000002">
    <property type="protein sequence ID" value="MCU6724458.1"/>
    <property type="molecule type" value="Genomic_DNA"/>
</dbReference>
<dbReference type="PRINTS" id="PR00834">
    <property type="entry name" value="PROTEASES2C"/>
</dbReference>
<dbReference type="InterPro" id="IPR009003">
    <property type="entry name" value="Peptidase_S1_PA"/>
</dbReference>
<dbReference type="Pfam" id="PF13365">
    <property type="entry name" value="Trypsin_2"/>
    <property type="match status" value="1"/>
</dbReference>
<dbReference type="InterPro" id="IPR051201">
    <property type="entry name" value="Chloro_Bact_Ser_Proteases"/>
</dbReference>
<evidence type="ECO:0000256" key="1">
    <source>
        <dbReference type="ARBA" id="ARBA00022670"/>
    </source>
</evidence>
<dbReference type="PANTHER" id="PTHR43343:SF3">
    <property type="entry name" value="PROTEASE DO-LIKE 8, CHLOROPLASTIC"/>
    <property type="match status" value="1"/>
</dbReference>
<dbReference type="PANTHER" id="PTHR43343">
    <property type="entry name" value="PEPTIDASE S12"/>
    <property type="match status" value="1"/>
</dbReference>
<evidence type="ECO:0000313" key="6">
    <source>
        <dbReference type="Proteomes" id="UP001652338"/>
    </source>
</evidence>
<feature type="compositionally biased region" description="Acidic residues" evidence="3">
    <location>
        <begin position="420"/>
        <end position="435"/>
    </location>
</feature>
<dbReference type="InterPro" id="IPR001940">
    <property type="entry name" value="Peptidase_S1C"/>
</dbReference>
<dbReference type="Proteomes" id="UP001652338">
    <property type="component" value="Unassembled WGS sequence"/>
</dbReference>
<proteinExistence type="predicted"/>
<protein>
    <submittedName>
        <fullName evidence="5">Trypsin-like peptidase domain-containing protein</fullName>
    </submittedName>
</protein>
<dbReference type="Pfam" id="PF13180">
    <property type="entry name" value="PDZ_2"/>
    <property type="match status" value="1"/>
</dbReference>
<comment type="caution">
    <text evidence="5">The sequence shown here is derived from an EMBL/GenBank/DDBJ whole genome shotgun (WGS) entry which is preliminary data.</text>
</comment>
<dbReference type="Gene3D" id="2.40.10.120">
    <property type="match status" value="1"/>
</dbReference>
<feature type="domain" description="PDZ" evidence="4">
    <location>
        <begin position="305"/>
        <end position="394"/>
    </location>
</feature>
<dbReference type="PROSITE" id="PS50106">
    <property type="entry name" value="PDZ"/>
    <property type="match status" value="1"/>
</dbReference>
<keyword evidence="1" id="KW-0645">Protease</keyword>